<feature type="region of interest" description="Disordered" evidence="1">
    <location>
        <begin position="1"/>
        <end position="31"/>
    </location>
</feature>
<evidence type="ECO:0000313" key="3">
    <source>
        <dbReference type="Proteomes" id="UP001219518"/>
    </source>
</evidence>
<comment type="caution">
    <text evidence="2">The sequence shown here is derived from an EMBL/GenBank/DDBJ whole genome shotgun (WGS) entry which is preliminary data.</text>
</comment>
<name>A0AAE1H8C0_9NEOP</name>
<organism evidence="2 3">
    <name type="scientific">Frankliniella fusca</name>
    <dbReference type="NCBI Taxonomy" id="407009"/>
    <lineage>
        <taxon>Eukaryota</taxon>
        <taxon>Metazoa</taxon>
        <taxon>Ecdysozoa</taxon>
        <taxon>Arthropoda</taxon>
        <taxon>Hexapoda</taxon>
        <taxon>Insecta</taxon>
        <taxon>Pterygota</taxon>
        <taxon>Neoptera</taxon>
        <taxon>Paraneoptera</taxon>
        <taxon>Thysanoptera</taxon>
        <taxon>Terebrantia</taxon>
        <taxon>Thripoidea</taxon>
        <taxon>Thripidae</taxon>
        <taxon>Frankliniella</taxon>
    </lineage>
</organism>
<dbReference type="AlphaFoldDB" id="A0AAE1H8C0"/>
<reference evidence="2" key="2">
    <citation type="journal article" date="2023" name="BMC Genomics">
        <title>Pest status, molecular evolution, and epigenetic factors derived from the genome assembly of Frankliniella fusca, a thysanopteran phytovirus vector.</title>
        <authorList>
            <person name="Catto M.A."/>
            <person name="Labadie P.E."/>
            <person name="Jacobson A.L."/>
            <person name="Kennedy G.G."/>
            <person name="Srinivasan R."/>
            <person name="Hunt B.G."/>
        </authorList>
    </citation>
    <scope>NUCLEOTIDE SEQUENCE</scope>
    <source>
        <strain evidence="2">PL_HMW_Pooled</strain>
    </source>
</reference>
<keyword evidence="2" id="KW-0812">Transmembrane</keyword>
<dbReference type="Proteomes" id="UP001219518">
    <property type="component" value="Unassembled WGS sequence"/>
</dbReference>
<keyword evidence="2" id="KW-0472">Membrane</keyword>
<gene>
    <name evidence="2" type="ORF">KUF71_006328</name>
</gene>
<reference evidence="2" key="1">
    <citation type="submission" date="2021-07" db="EMBL/GenBank/DDBJ databases">
        <authorList>
            <person name="Catto M.A."/>
            <person name="Jacobson A."/>
            <person name="Kennedy G."/>
            <person name="Labadie P."/>
            <person name="Hunt B.G."/>
            <person name="Srinivasan R."/>
        </authorList>
    </citation>
    <scope>NUCLEOTIDE SEQUENCE</scope>
    <source>
        <strain evidence="2">PL_HMW_Pooled</strain>
        <tissue evidence="2">Head</tissue>
    </source>
</reference>
<keyword evidence="3" id="KW-1185">Reference proteome</keyword>
<accession>A0AAE1H8C0</accession>
<dbReference type="EMBL" id="JAHWGI010000566">
    <property type="protein sequence ID" value="KAK3916677.1"/>
    <property type="molecule type" value="Genomic_DNA"/>
</dbReference>
<sequence>GCGPPSPRLRVPDTSGRVTQPKLRAPPGCGSPSAMLRVGYLAGTSGWPSGLRQQT</sequence>
<protein>
    <submittedName>
        <fullName evidence="2">Transmembrane 9 superfamily member 9</fullName>
    </submittedName>
</protein>
<evidence type="ECO:0000256" key="1">
    <source>
        <dbReference type="SAM" id="MobiDB-lite"/>
    </source>
</evidence>
<feature type="non-terminal residue" evidence="2">
    <location>
        <position position="1"/>
    </location>
</feature>
<evidence type="ECO:0000313" key="2">
    <source>
        <dbReference type="EMBL" id="KAK3916677.1"/>
    </source>
</evidence>
<proteinExistence type="predicted"/>